<feature type="compositionally biased region" description="Pro residues" evidence="1">
    <location>
        <begin position="239"/>
        <end position="249"/>
    </location>
</feature>
<feature type="compositionally biased region" description="Low complexity" evidence="1">
    <location>
        <begin position="169"/>
        <end position="190"/>
    </location>
</feature>
<dbReference type="InterPro" id="IPR057558">
    <property type="entry name" value="Swc3_dom"/>
</dbReference>
<evidence type="ECO:0000313" key="3">
    <source>
        <dbReference type="EMBL" id="EZF55339.1"/>
    </source>
</evidence>
<feature type="domain" description="SWR1-complex protein 3" evidence="2">
    <location>
        <begin position="77"/>
        <end position="167"/>
    </location>
</feature>
<feature type="region of interest" description="Disordered" evidence="1">
    <location>
        <begin position="683"/>
        <end position="742"/>
    </location>
</feature>
<protein>
    <recommendedName>
        <fullName evidence="2">SWR1-complex protein 3 domain-containing protein</fullName>
    </recommendedName>
</protein>
<dbReference type="HOGENOM" id="CLU_013601_1_0_1"/>
<feature type="compositionally biased region" description="Pro residues" evidence="1">
    <location>
        <begin position="299"/>
        <end position="309"/>
    </location>
</feature>
<sequence length="742" mass="81017">MAEKRKQPGPGKNRGGRPRKKRLEDAAEAAPSPKRQRRREPSATPSKKATATPAPSLPVEPPVEDSLPTKISENQTLPTLPRPQTQGSLSDYQSYAESGVISAALHRSRTRWLHDCLFEKYWTKPSKKKNQLQPTFQNPPKDSMMKLGPCTMVIEPHYFDIMLYAVRRPQSQQPNQQQQQQQQKPMVQLQYTPPSNSSQFHEYNPRLPPAQAPPIKSSNTVPPPQASRQPQQQYQHQQPPLPPPPPAPPQQQQQQPRQPLPLPHHPPHSQPQAPPPTNAPPPGPAHQPPASQPHGPNIPQKPPNPPPGKPSTDPVIQLLANRAATNPDLRALMRIVADSQADQEQLRAFQAHIDEINAIIASRNSKDSQPNQSQAKPELPTQMGAHPTLTNAAQNRVHTPIASRNPAVAPGPVPYHHQNQHSHPPGPQYPPGPPGQQGANSIKTKHTQKVPPPQNGYFRPQYSQPVSQPARMDIKSVVFEFILPAGSNNGPTGDRYLFPENMILDYFPGNTTVIASFLAIKKIGPPGASTDLDKKAPVKVRGKKAKLLQAAAASNSGDSPLKPPASQPETVKDTKGTNVVATAEDSKTVDAPETPDDNASSTSGTKPKAKESNVKEYYQPVTLRLHASNPRTLEPLGRVVKPPGEVRDYMNGVMDRIERADIEYLAFRLPQEPRRVRGAAAGDEISKLAGPARGASKLNGTESESGVATPRHGDRDNNGSISAEEVLQDHYDLPSGLAPLRP</sequence>
<feature type="compositionally biased region" description="Polar residues" evidence="1">
    <location>
        <begin position="69"/>
        <end position="91"/>
    </location>
</feature>
<dbReference type="InterPro" id="IPR037651">
    <property type="entry name" value="Swc3"/>
</dbReference>
<dbReference type="GO" id="GO:0140849">
    <property type="term" value="F:ATP-dependent H2AZ histone chaperone activity"/>
    <property type="evidence" value="ECO:0007669"/>
    <property type="project" value="InterPro"/>
</dbReference>
<gene>
    <name evidence="3" type="ORF">H103_02164</name>
</gene>
<feature type="compositionally biased region" description="Low complexity" evidence="1">
    <location>
        <begin position="226"/>
        <end position="238"/>
    </location>
</feature>
<feature type="compositionally biased region" description="Polar residues" evidence="1">
    <location>
        <begin position="191"/>
        <end position="201"/>
    </location>
</feature>
<reference evidence="3" key="1">
    <citation type="submission" date="2014-02" db="EMBL/GenBank/DDBJ databases">
        <title>The Genome Sequence of Trichophyton rubrum (morphotype fischeri) CBS 288.86.</title>
        <authorList>
            <consortium name="The Broad Institute Genomics Platform"/>
            <person name="Cuomo C.A."/>
            <person name="White T.C."/>
            <person name="Graser Y."/>
            <person name="Martinez-Rossi N."/>
            <person name="Heitman J."/>
            <person name="Young S.K."/>
            <person name="Zeng Q."/>
            <person name="Gargeya S."/>
            <person name="Abouelleil A."/>
            <person name="Alvarado L."/>
            <person name="Chapman S.B."/>
            <person name="Gainer-Dewar J."/>
            <person name="Goldberg J."/>
            <person name="Griggs A."/>
            <person name="Gujja S."/>
            <person name="Hansen M."/>
            <person name="Howarth C."/>
            <person name="Imamovic A."/>
            <person name="Larimer J."/>
            <person name="Martinez D."/>
            <person name="Murphy C."/>
            <person name="Pearson M.D."/>
            <person name="Persinoti G."/>
            <person name="Poon T."/>
            <person name="Priest M."/>
            <person name="Roberts A.D."/>
            <person name="Saif S."/>
            <person name="Shea T.D."/>
            <person name="Sykes S.N."/>
            <person name="Wortman J."/>
            <person name="Nusbaum C."/>
            <person name="Birren B."/>
        </authorList>
    </citation>
    <scope>NUCLEOTIDE SEQUENCE [LARGE SCALE GENOMIC DNA]</scope>
    <source>
        <strain evidence="3">CBS 288.86</strain>
    </source>
</reference>
<evidence type="ECO:0000259" key="2">
    <source>
        <dbReference type="Pfam" id="PF24707"/>
    </source>
</evidence>
<name>A0A022WAJ3_TRIRU</name>
<dbReference type="PROSITE" id="PS00018">
    <property type="entry name" value="EF_HAND_1"/>
    <property type="match status" value="1"/>
</dbReference>
<feature type="compositionally biased region" description="Pro residues" evidence="1">
    <location>
        <begin position="258"/>
        <end position="291"/>
    </location>
</feature>
<feature type="region of interest" description="Disordered" evidence="1">
    <location>
        <begin position="1"/>
        <end position="91"/>
    </location>
</feature>
<dbReference type="GO" id="GO:0000812">
    <property type="term" value="C:Swr1 complex"/>
    <property type="evidence" value="ECO:0007669"/>
    <property type="project" value="InterPro"/>
</dbReference>
<feature type="compositionally biased region" description="Low complexity" evidence="1">
    <location>
        <begin position="42"/>
        <end position="54"/>
    </location>
</feature>
<feature type="region of interest" description="Disordered" evidence="1">
    <location>
        <begin position="362"/>
        <end position="386"/>
    </location>
</feature>
<dbReference type="OrthoDB" id="5338195at2759"/>
<dbReference type="EMBL" id="KK207754">
    <property type="protein sequence ID" value="EZF55339.1"/>
    <property type="molecule type" value="Genomic_DNA"/>
</dbReference>
<feature type="region of interest" description="Disordered" evidence="1">
    <location>
        <begin position="546"/>
        <end position="615"/>
    </location>
</feature>
<feature type="region of interest" description="Disordered" evidence="1">
    <location>
        <begin position="169"/>
        <end position="324"/>
    </location>
</feature>
<dbReference type="Proteomes" id="UP000023758">
    <property type="component" value="Unassembled WGS sequence"/>
</dbReference>
<dbReference type="Pfam" id="PF24707">
    <property type="entry name" value="Swc3"/>
    <property type="match status" value="1"/>
</dbReference>
<organism evidence="3">
    <name type="scientific">Trichophyton rubrum CBS 288.86</name>
    <dbReference type="NCBI Taxonomy" id="1215330"/>
    <lineage>
        <taxon>Eukaryota</taxon>
        <taxon>Fungi</taxon>
        <taxon>Dikarya</taxon>
        <taxon>Ascomycota</taxon>
        <taxon>Pezizomycotina</taxon>
        <taxon>Eurotiomycetes</taxon>
        <taxon>Eurotiomycetidae</taxon>
        <taxon>Onygenales</taxon>
        <taxon>Arthrodermataceae</taxon>
        <taxon>Trichophyton</taxon>
    </lineage>
</organism>
<evidence type="ECO:0000256" key="1">
    <source>
        <dbReference type="SAM" id="MobiDB-lite"/>
    </source>
</evidence>
<feature type="region of interest" description="Disordered" evidence="1">
    <location>
        <begin position="402"/>
        <end position="464"/>
    </location>
</feature>
<dbReference type="AlphaFoldDB" id="A0A022WAJ3"/>
<accession>A0A022WAJ3</accession>
<dbReference type="InterPro" id="IPR018247">
    <property type="entry name" value="EF_Hand_1_Ca_BS"/>
</dbReference>
<proteinExistence type="predicted"/>
<dbReference type="PANTHER" id="PTHR28108:SF1">
    <property type="entry name" value="SWR1-COMPLEX PROTEIN 3"/>
    <property type="match status" value="1"/>
</dbReference>
<dbReference type="PANTHER" id="PTHR28108">
    <property type="entry name" value="SWR1-COMPLEX PROTEIN 3"/>
    <property type="match status" value="1"/>
</dbReference>
<feature type="compositionally biased region" description="Pro residues" evidence="1">
    <location>
        <begin position="424"/>
        <end position="434"/>
    </location>
</feature>